<evidence type="ECO:0000313" key="1">
    <source>
        <dbReference type="EMBL" id="KAJ1145984.1"/>
    </source>
</evidence>
<dbReference type="AlphaFoldDB" id="A0AAV7R459"/>
<comment type="caution">
    <text evidence="1">The sequence shown here is derived from an EMBL/GenBank/DDBJ whole genome shotgun (WGS) entry which is preliminary data.</text>
</comment>
<dbReference type="EMBL" id="JANPWB010000010">
    <property type="protein sequence ID" value="KAJ1145984.1"/>
    <property type="molecule type" value="Genomic_DNA"/>
</dbReference>
<name>A0AAV7R459_PLEWA</name>
<gene>
    <name evidence="1" type="ORF">NDU88_012267</name>
</gene>
<protein>
    <submittedName>
        <fullName evidence="1">Uncharacterized protein</fullName>
    </submittedName>
</protein>
<sequence length="67" mass="7302">MINIVLRKKRDGVATRACDAQREQGADGVRAGTRAEQTLCGAISPTCGARETPKHRRTYRVTCLDDG</sequence>
<accession>A0AAV7R459</accession>
<keyword evidence="2" id="KW-1185">Reference proteome</keyword>
<organism evidence="1 2">
    <name type="scientific">Pleurodeles waltl</name>
    <name type="common">Iberian ribbed newt</name>
    <dbReference type="NCBI Taxonomy" id="8319"/>
    <lineage>
        <taxon>Eukaryota</taxon>
        <taxon>Metazoa</taxon>
        <taxon>Chordata</taxon>
        <taxon>Craniata</taxon>
        <taxon>Vertebrata</taxon>
        <taxon>Euteleostomi</taxon>
        <taxon>Amphibia</taxon>
        <taxon>Batrachia</taxon>
        <taxon>Caudata</taxon>
        <taxon>Salamandroidea</taxon>
        <taxon>Salamandridae</taxon>
        <taxon>Pleurodelinae</taxon>
        <taxon>Pleurodeles</taxon>
    </lineage>
</organism>
<dbReference type="Proteomes" id="UP001066276">
    <property type="component" value="Chromosome 6"/>
</dbReference>
<proteinExistence type="predicted"/>
<reference evidence="1" key="1">
    <citation type="journal article" date="2022" name="bioRxiv">
        <title>Sequencing and chromosome-scale assembly of the giantPleurodeles waltlgenome.</title>
        <authorList>
            <person name="Brown T."/>
            <person name="Elewa A."/>
            <person name="Iarovenko S."/>
            <person name="Subramanian E."/>
            <person name="Araus A.J."/>
            <person name="Petzold A."/>
            <person name="Susuki M."/>
            <person name="Suzuki K.-i.T."/>
            <person name="Hayashi T."/>
            <person name="Toyoda A."/>
            <person name="Oliveira C."/>
            <person name="Osipova E."/>
            <person name="Leigh N.D."/>
            <person name="Simon A."/>
            <person name="Yun M.H."/>
        </authorList>
    </citation>
    <scope>NUCLEOTIDE SEQUENCE</scope>
    <source>
        <strain evidence="1">20211129_DDA</strain>
        <tissue evidence="1">Liver</tissue>
    </source>
</reference>
<evidence type="ECO:0000313" key="2">
    <source>
        <dbReference type="Proteomes" id="UP001066276"/>
    </source>
</evidence>